<name>A0A3G2EFH1_9BURK</name>
<proteinExistence type="predicted"/>
<keyword evidence="3" id="KW-1185">Reference proteome</keyword>
<dbReference type="SUPFAM" id="SSF53067">
    <property type="entry name" value="Actin-like ATPase domain"/>
    <property type="match status" value="2"/>
</dbReference>
<feature type="domain" description="ATPase BadF/BadG/BcrA/BcrD type" evidence="1">
    <location>
        <begin position="35"/>
        <end position="294"/>
    </location>
</feature>
<dbReference type="AlphaFoldDB" id="A0A3G2EFH1"/>
<dbReference type="PANTHER" id="PTHR43190">
    <property type="entry name" value="N-ACETYL-D-GLUCOSAMINE KINASE"/>
    <property type="match status" value="1"/>
</dbReference>
<dbReference type="EMBL" id="CP033019">
    <property type="protein sequence ID" value="AYM78907.1"/>
    <property type="molecule type" value="Genomic_DNA"/>
</dbReference>
<evidence type="ECO:0000313" key="2">
    <source>
        <dbReference type="EMBL" id="AYM78907.1"/>
    </source>
</evidence>
<dbReference type="InterPro" id="IPR043129">
    <property type="entry name" value="ATPase_NBD"/>
</dbReference>
<evidence type="ECO:0000313" key="3">
    <source>
        <dbReference type="Proteomes" id="UP000279594"/>
    </source>
</evidence>
<dbReference type="PANTHER" id="PTHR43190:SF3">
    <property type="entry name" value="N-ACETYL-D-GLUCOSAMINE KINASE"/>
    <property type="match status" value="1"/>
</dbReference>
<reference evidence="2 3" key="1">
    <citation type="submission" date="2018-10" db="EMBL/GenBank/DDBJ databases">
        <title>Effects of UV and annual dynamics of microbial communities in freshwater RAS systems.</title>
        <authorList>
            <person name="Bekkelund A.K."/>
            <person name="Hansen B.R."/>
            <person name="Stokken H."/>
            <person name="Eriksen B.F."/>
            <person name="Kashulin N.A."/>
        </authorList>
    </citation>
    <scope>NUCLEOTIDE SEQUENCE [LARGE SCALE GENOMIC DNA]</scope>
    <source>
        <strain evidence="2 3">BHSEK</strain>
    </source>
</reference>
<dbReference type="Pfam" id="PF01869">
    <property type="entry name" value="BcrAD_BadFG"/>
    <property type="match status" value="1"/>
</dbReference>
<accession>A0A3G2EFH1</accession>
<evidence type="ECO:0000259" key="1">
    <source>
        <dbReference type="Pfam" id="PF01869"/>
    </source>
</evidence>
<organism evidence="2 3">
    <name type="scientific">Janthinobacterium agaricidamnosum</name>
    <dbReference type="NCBI Taxonomy" id="55508"/>
    <lineage>
        <taxon>Bacteria</taxon>
        <taxon>Pseudomonadati</taxon>
        <taxon>Pseudomonadota</taxon>
        <taxon>Betaproteobacteria</taxon>
        <taxon>Burkholderiales</taxon>
        <taxon>Oxalobacteraceae</taxon>
        <taxon>Janthinobacterium</taxon>
    </lineage>
</organism>
<dbReference type="Proteomes" id="UP000279594">
    <property type="component" value="Chromosome"/>
</dbReference>
<dbReference type="Gene3D" id="3.30.420.40">
    <property type="match status" value="2"/>
</dbReference>
<dbReference type="InterPro" id="IPR002731">
    <property type="entry name" value="ATPase_BadF"/>
</dbReference>
<dbReference type="InterPro" id="IPR052519">
    <property type="entry name" value="Euk-type_GlcNAc_Kinase"/>
</dbReference>
<gene>
    <name evidence="2" type="ORF">D9M09_26355</name>
</gene>
<protein>
    <submittedName>
        <fullName evidence="2">ATPase</fullName>
    </submittedName>
</protein>
<sequence>MKHAQAFMPASSAWLYTHAMISVPATNTDTAVLGLGIDAGGTQTRWALATGDGAIVADGAVEGLSALQMSSDAGRAAVHATFAILCKQVLAVGQPRAVVAGLTGFGGDGVALAQTLATLLALDAGDVSIGNDIDIAYRDSFEPGEGYLVYAGTGSIAAWIDADGGFHRAGGRGVLLDDGGGGYWIAREALRHIWRREDEAPGSWHSSPMAEAVFAQLGGSDWSLSRAFMYGQDRGAIGRLALAVAASADADPLALDILQRAGQELARLALALTARYGPRPVVLAGRAAQLHPAIAAAMRAALPVSLMMEQKVARSHEAAAKLAARTASQRIVKY</sequence>